<evidence type="ECO:0000259" key="4">
    <source>
        <dbReference type="Pfam" id="PF04586"/>
    </source>
</evidence>
<dbReference type="KEGG" id="sphl:LPB140_11135"/>
<dbReference type="NCBIfam" id="TIGR01543">
    <property type="entry name" value="proheadase_HK97"/>
    <property type="match status" value="1"/>
</dbReference>
<keyword evidence="6" id="KW-1185">Reference proteome</keyword>
<accession>A0A1L3JDS3</accession>
<evidence type="ECO:0000256" key="1">
    <source>
        <dbReference type="ARBA" id="ARBA00022612"/>
    </source>
</evidence>
<name>A0A1L3JDS3_9SPHN</name>
<keyword evidence="3" id="KW-0378">Hydrolase</keyword>
<dbReference type="GO" id="GO:0008233">
    <property type="term" value="F:peptidase activity"/>
    <property type="evidence" value="ECO:0007669"/>
    <property type="project" value="UniProtKB-KW"/>
</dbReference>
<evidence type="ECO:0000256" key="3">
    <source>
        <dbReference type="ARBA" id="ARBA00022801"/>
    </source>
</evidence>
<evidence type="ECO:0000256" key="2">
    <source>
        <dbReference type="ARBA" id="ARBA00022670"/>
    </source>
</evidence>
<reference evidence="5 6" key="1">
    <citation type="submission" date="2016-11" db="EMBL/GenBank/DDBJ databases">
        <title>Sphingorhabdus sp. LPB0140, isolated from marine environment.</title>
        <authorList>
            <person name="Kim E."/>
            <person name="Yi H."/>
        </authorList>
    </citation>
    <scope>NUCLEOTIDE SEQUENCE [LARGE SCALE GENOMIC DNA]</scope>
    <source>
        <strain evidence="5 6">LPB0140</strain>
    </source>
</reference>
<protein>
    <recommendedName>
        <fullName evidence="4">Prohead serine protease domain-containing protein</fullName>
    </recommendedName>
</protein>
<dbReference type="SUPFAM" id="SSF50789">
    <property type="entry name" value="Herpes virus serine proteinase, assemblin"/>
    <property type="match status" value="1"/>
</dbReference>
<keyword evidence="2" id="KW-0645">Protease</keyword>
<dbReference type="InterPro" id="IPR054613">
    <property type="entry name" value="Peptidase_S78_dom"/>
</dbReference>
<keyword evidence="1" id="KW-1188">Viral release from host cell</keyword>
<dbReference type="Proteomes" id="UP000242561">
    <property type="component" value="Chromosome"/>
</dbReference>
<feature type="domain" description="Prohead serine protease" evidence="4">
    <location>
        <begin position="14"/>
        <end position="140"/>
    </location>
</feature>
<dbReference type="InterPro" id="IPR006433">
    <property type="entry name" value="Prohead_protease"/>
</dbReference>
<dbReference type="Pfam" id="PF04586">
    <property type="entry name" value="Peptidase_S78"/>
    <property type="match status" value="1"/>
</dbReference>
<gene>
    <name evidence="5" type="ORF">LPB140_11135</name>
</gene>
<dbReference type="OrthoDB" id="9804926at2"/>
<proteinExistence type="predicted"/>
<dbReference type="AlphaFoldDB" id="A0A1L3JDS3"/>
<dbReference type="GO" id="GO:0006508">
    <property type="term" value="P:proteolysis"/>
    <property type="evidence" value="ECO:0007669"/>
    <property type="project" value="UniProtKB-KW"/>
</dbReference>
<organism evidence="5 6">
    <name type="scientific">Sphingorhabdus lutea</name>
    <dbReference type="NCBI Taxonomy" id="1913578"/>
    <lineage>
        <taxon>Bacteria</taxon>
        <taxon>Pseudomonadati</taxon>
        <taxon>Pseudomonadota</taxon>
        <taxon>Alphaproteobacteria</taxon>
        <taxon>Sphingomonadales</taxon>
        <taxon>Sphingomonadaceae</taxon>
        <taxon>Sphingorhabdus</taxon>
    </lineage>
</organism>
<evidence type="ECO:0000313" key="6">
    <source>
        <dbReference type="Proteomes" id="UP000242561"/>
    </source>
</evidence>
<dbReference type="STRING" id="1913578.LPB140_11135"/>
<evidence type="ECO:0000313" key="5">
    <source>
        <dbReference type="EMBL" id="APG63249.1"/>
    </source>
</evidence>
<sequence>MRGRENLLPKKMLRFAGYAAIFDHMDKGGDIISQGAFTDSLRDFMVNGRSIPLLWQHDPGRQIGVLDMAGEDRRGLRVIAKLSYNEDVQIADYVQSGAVRGLSFGYRVQESSGQNPRHLQKLELVEVSIVTHPMQPRVHVHLVDG</sequence>
<dbReference type="EMBL" id="CP018154">
    <property type="protein sequence ID" value="APG63249.1"/>
    <property type="molecule type" value="Genomic_DNA"/>
</dbReference>